<keyword evidence="7" id="KW-1185">Reference proteome</keyword>
<dbReference type="PANTHER" id="PTHR30244:SF36">
    <property type="entry name" value="3-OXO-GLUCOSE-6-PHOSPHATE:GLUTAMATE AMINOTRANSFERASE"/>
    <property type="match status" value="1"/>
</dbReference>
<keyword evidence="6" id="KW-0808">Transferase</keyword>
<name>A0A553UNH0_9HELI</name>
<dbReference type="PIRSF" id="PIRSF000390">
    <property type="entry name" value="PLP_StrS"/>
    <property type="match status" value="1"/>
</dbReference>
<proteinExistence type="inferred from homology"/>
<evidence type="ECO:0000313" key="7">
    <source>
        <dbReference type="Proteomes" id="UP000319322"/>
    </source>
</evidence>
<dbReference type="Gene3D" id="3.40.640.10">
    <property type="entry name" value="Type I PLP-dependent aspartate aminotransferase-like (Major domain)"/>
    <property type="match status" value="1"/>
</dbReference>
<sequence length="370" mass="40976">MPYQYPFLDLNTLHAPYKERFKQILDHHLDDSSFINAPISADFLHAFSHYCQSDYGIGVNSGLDALTLMLRAYQILGALPKGAGVLVPSFTFIATILAILHNDLIPQFVDVGVDYLLDPKLVESAITPQSKAILVVHLYGQSANMRALQAVAQKHQLLLLEDAAQAHGALFEGQKVGSLGHASAFSFYPSKNLGALGDGGCVLSSDPQVIEMVRILGNDGAPRRDHALYAGFNSRLDSLQASFLHAKLPHLDCDNAKRRAVAQLYLEGITNPHIVLPPIRNFDEHVFHLFVIRTHARDRLQKYLAKHSIETSIHYPIPCHLQPLLSTYSHIDLPNTQRFSQEILSLPISPTQSLEATRFIIEVINGACLK</sequence>
<dbReference type="GO" id="GO:0008483">
    <property type="term" value="F:transaminase activity"/>
    <property type="evidence" value="ECO:0007669"/>
    <property type="project" value="UniProtKB-KW"/>
</dbReference>
<dbReference type="PANTHER" id="PTHR30244">
    <property type="entry name" value="TRANSAMINASE"/>
    <property type="match status" value="1"/>
</dbReference>
<dbReference type="RefSeq" id="WP_143928435.1">
    <property type="nucleotide sequence ID" value="NZ_VKGC01000018.1"/>
</dbReference>
<dbReference type="InterPro" id="IPR015421">
    <property type="entry name" value="PyrdxlP-dep_Trfase_major"/>
</dbReference>
<comment type="similarity">
    <text evidence="2 5">Belongs to the DegT/DnrJ/EryC1 family.</text>
</comment>
<reference evidence="7" key="2">
    <citation type="submission" date="2019-07" db="EMBL/GenBank/DDBJ databases">
        <title>Helicobacter labacensis sp. nov., Helicobacter mehlei sp. nov. and Helicobacter vulpis sp. nov., isolated from gastric mucosa of red fox (Vulpis vulpis).</title>
        <authorList>
            <person name="Papic B."/>
        </authorList>
    </citation>
    <scope>NUCLEOTIDE SEQUENCE [LARGE SCALE GENOMIC DNA]</scope>
    <source>
        <strain evidence="7">L8b</strain>
    </source>
</reference>
<dbReference type="InterPro" id="IPR000653">
    <property type="entry name" value="DegT/StrS_aminotransferase"/>
</dbReference>
<dbReference type="Gene3D" id="3.90.1150.10">
    <property type="entry name" value="Aspartate Aminotransferase, domain 1"/>
    <property type="match status" value="1"/>
</dbReference>
<keyword evidence="6" id="KW-0032">Aminotransferase</keyword>
<dbReference type="Pfam" id="PF01041">
    <property type="entry name" value="DegT_DnrJ_EryC1"/>
    <property type="match status" value="1"/>
</dbReference>
<dbReference type="EMBL" id="VKGC01000018">
    <property type="protein sequence ID" value="TSA81764.1"/>
    <property type="molecule type" value="Genomic_DNA"/>
</dbReference>
<evidence type="ECO:0000256" key="3">
    <source>
        <dbReference type="PIRSR" id="PIRSR000390-1"/>
    </source>
</evidence>
<feature type="modified residue" description="N6-(pyridoxal phosphate)lysine" evidence="4">
    <location>
        <position position="191"/>
    </location>
</feature>
<reference evidence="6 7" key="1">
    <citation type="submission" date="2019-07" db="EMBL/GenBank/DDBJ databases">
        <title>Helicobacter labacensis sp. nov., Helicobacter mehlei sp. nov. and Helicobacter vulpis sp. nov., isolated from gastric mucosa of red fox (Vulpis vulpis).</title>
        <authorList>
            <person name="Kusar D."/>
            <person name="Gruntar I."/>
            <person name="Pate M."/>
            <person name="Zajc U."/>
            <person name="Ocepek M."/>
        </authorList>
    </citation>
    <scope>NUCLEOTIDE SEQUENCE [LARGE SCALE GENOMIC DNA]</scope>
    <source>
        <strain evidence="6 7">L8b</strain>
    </source>
</reference>
<feature type="active site" description="Proton acceptor" evidence="3">
    <location>
        <position position="191"/>
    </location>
</feature>
<dbReference type="GO" id="GO:0000271">
    <property type="term" value="P:polysaccharide biosynthetic process"/>
    <property type="evidence" value="ECO:0007669"/>
    <property type="project" value="TreeGrafter"/>
</dbReference>
<dbReference type="InterPro" id="IPR015424">
    <property type="entry name" value="PyrdxlP-dep_Trfase"/>
</dbReference>
<keyword evidence="1 4" id="KW-0663">Pyridoxal phosphate</keyword>
<protein>
    <submittedName>
        <fullName evidence="6">DegT/DnrJ/EryC1/StrS family aminotransferase</fullName>
    </submittedName>
</protein>
<reference evidence="6 7" key="3">
    <citation type="submission" date="2019-07" db="EMBL/GenBank/DDBJ databases">
        <authorList>
            <person name="Papic B."/>
        </authorList>
    </citation>
    <scope>NUCLEOTIDE SEQUENCE [LARGE SCALE GENOMIC DNA]</scope>
    <source>
        <strain evidence="6 7">L8b</strain>
    </source>
</reference>
<evidence type="ECO:0000313" key="6">
    <source>
        <dbReference type="EMBL" id="TSA81764.1"/>
    </source>
</evidence>
<evidence type="ECO:0000256" key="5">
    <source>
        <dbReference type="RuleBase" id="RU004508"/>
    </source>
</evidence>
<dbReference type="GO" id="GO:0030170">
    <property type="term" value="F:pyridoxal phosphate binding"/>
    <property type="evidence" value="ECO:0007669"/>
    <property type="project" value="TreeGrafter"/>
</dbReference>
<accession>A0A553UNH0</accession>
<dbReference type="AlphaFoldDB" id="A0A553UNH0"/>
<evidence type="ECO:0000256" key="1">
    <source>
        <dbReference type="ARBA" id="ARBA00022898"/>
    </source>
</evidence>
<dbReference type="Proteomes" id="UP000319322">
    <property type="component" value="Unassembled WGS sequence"/>
</dbReference>
<dbReference type="CDD" id="cd00616">
    <property type="entry name" value="AHBA_syn"/>
    <property type="match status" value="1"/>
</dbReference>
<gene>
    <name evidence="6" type="ORF">FNE76_06450</name>
</gene>
<organism evidence="6 7">
    <name type="scientific">Helicobacter mehlei</name>
    <dbReference type="NCBI Taxonomy" id="2316080"/>
    <lineage>
        <taxon>Bacteria</taxon>
        <taxon>Pseudomonadati</taxon>
        <taxon>Campylobacterota</taxon>
        <taxon>Epsilonproteobacteria</taxon>
        <taxon>Campylobacterales</taxon>
        <taxon>Helicobacteraceae</taxon>
        <taxon>Helicobacter</taxon>
    </lineage>
</organism>
<comment type="caution">
    <text evidence="6">The sequence shown here is derived from an EMBL/GenBank/DDBJ whole genome shotgun (WGS) entry which is preliminary data.</text>
</comment>
<evidence type="ECO:0000256" key="2">
    <source>
        <dbReference type="ARBA" id="ARBA00037999"/>
    </source>
</evidence>
<evidence type="ECO:0000256" key="4">
    <source>
        <dbReference type="PIRSR" id="PIRSR000390-2"/>
    </source>
</evidence>
<dbReference type="InterPro" id="IPR015422">
    <property type="entry name" value="PyrdxlP-dep_Trfase_small"/>
</dbReference>
<dbReference type="SUPFAM" id="SSF53383">
    <property type="entry name" value="PLP-dependent transferases"/>
    <property type="match status" value="1"/>
</dbReference>